<reference evidence="2" key="1">
    <citation type="journal article" date="2019" name="Int. J. Syst. Evol. Microbiol.">
        <title>The Global Catalogue of Microorganisms (GCM) 10K type strain sequencing project: providing services to taxonomists for standard genome sequencing and annotation.</title>
        <authorList>
            <consortium name="The Broad Institute Genomics Platform"/>
            <consortium name="The Broad Institute Genome Sequencing Center for Infectious Disease"/>
            <person name="Wu L."/>
            <person name="Ma J."/>
        </authorList>
    </citation>
    <scope>NUCLEOTIDE SEQUENCE [LARGE SCALE GENOMIC DNA]</scope>
    <source>
        <strain evidence="2">CGMCC 1.12859</strain>
    </source>
</reference>
<organism evidence="1 2">
    <name type="scientific">Kitasatospora paranensis</name>
    <dbReference type="NCBI Taxonomy" id="258053"/>
    <lineage>
        <taxon>Bacteria</taxon>
        <taxon>Bacillati</taxon>
        <taxon>Actinomycetota</taxon>
        <taxon>Actinomycetes</taxon>
        <taxon>Kitasatosporales</taxon>
        <taxon>Streptomycetaceae</taxon>
        <taxon>Kitasatospora</taxon>
    </lineage>
</organism>
<keyword evidence="2" id="KW-1185">Reference proteome</keyword>
<gene>
    <name evidence="1" type="ORF">ACFQMG_23945</name>
</gene>
<dbReference type="Proteomes" id="UP001596435">
    <property type="component" value="Unassembled WGS sequence"/>
</dbReference>
<sequence length="92" mass="9531">MTVFAFVVLAVLAWTARSVHRMDHLARWRRLLPAVLLAVGVAVAVGCHDTAPRAAGWTATALALGGWAVGLHARRTAGRPAAAPGTSAPSRA</sequence>
<protein>
    <submittedName>
        <fullName evidence="1">Uncharacterized protein</fullName>
    </submittedName>
</protein>
<proteinExistence type="predicted"/>
<name>A0ABW2G3H4_9ACTN</name>
<evidence type="ECO:0000313" key="1">
    <source>
        <dbReference type="EMBL" id="MFC7182606.1"/>
    </source>
</evidence>
<dbReference type="RefSeq" id="WP_345704280.1">
    <property type="nucleotide sequence ID" value="NZ_BAABKV010000001.1"/>
</dbReference>
<accession>A0ABW2G3H4</accession>
<comment type="caution">
    <text evidence="1">The sequence shown here is derived from an EMBL/GenBank/DDBJ whole genome shotgun (WGS) entry which is preliminary data.</text>
</comment>
<dbReference type="EMBL" id="JBHTAJ010000050">
    <property type="protein sequence ID" value="MFC7182606.1"/>
    <property type="molecule type" value="Genomic_DNA"/>
</dbReference>
<evidence type="ECO:0000313" key="2">
    <source>
        <dbReference type="Proteomes" id="UP001596435"/>
    </source>
</evidence>